<evidence type="ECO:0000256" key="2">
    <source>
        <dbReference type="ARBA" id="ARBA00008130"/>
    </source>
</evidence>
<gene>
    <name evidence="6" type="ORF">AO440_003751</name>
</gene>
<organism evidence="6 7">
    <name type="scientific">Candida glabrata</name>
    <name type="common">Yeast</name>
    <name type="synonym">Torulopsis glabrata</name>
    <dbReference type="NCBI Taxonomy" id="5478"/>
    <lineage>
        <taxon>Eukaryota</taxon>
        <taxon>Fungi</taxon>
        <taxon>Dikarya</taxon>
        <taxon>Ascomycota</taxon>
        <taxon>Saccharomycotina</taxon>
        <taxon>Saccharomycetes</taxon>
        <taxon>Saccharomycetales</taxon>
        <taxon>Saccharomycetaceae</taxon>
        <taxon>Nakaseomyces</taxon>
    </lineage>
</organism>
<name>A0A0W0DDD8_CANGB</name>
<dbReference type="VEuPathDB" id="FungiDB:CAGL0K11880g"/>
<keyword evidence="5" id="KW-0472">Membrane</keyword>
<proteinExistence type="inferred from homology"/>
<dbReference type="Proteomes" id="UP000054886">
    <property type="component" value="Unassembled WGS sequence"/>
</dbReference>
<dbReference type="GO" id="GO:0005783">
    <property type="term" value="C:endoplasmic reticulum"/>
    <property type="evidence" value="ECO:0007669"/>
    <property type="project" value="TreeGrafter"/>
</dbReference>
<dbReference type="AlphaFoldDB" id="A0A0W0DDD8"/>
<dbReference type="OMA" id="GHWNIDP"/>
<keyword evidence="4" id="KW-1133">Transmembrane helix</keyword>
<accession>A0A0W0DDD8</accession>
<evidence type="ECO:0000256" key="3">
    <source>
        <dbReference type="ARBA" id="ARBA00022692"/>
    </source>
</evidence>
<protein>
    <submittedName>
        <fullName evidence="6">Protein MRH1</fullName>
    </submittedName>
</protein>
<sequence length="316" mass="35107">MSYVDLYKRGGNEAVKINPPTGADFHITSRGSDWAWAVFCVMFFCAIVMVLLMFRKTANDRLAYYTAIAPCVFMGIAYFTIASNLGWIPVRAKYNHVRTSTQQQHPGVRQIFYARYVGWFMALPWPVIQASLMGKTPIWQIAFNIAMTEVFTVCFLIAACVHSTYKWGYMTIGCGGAIVAMISVMTTTRHLVRAKKDGELWKGFNIYFGLVMFFWAIYPICFGITDGGNVLQPDSALIFYGILDIILYAFLPCLWVPIASYIGISNMGYNFSDAEAGMTTSNTMATVASPAMSPTPKTPKTPKTPATGKKAKKSMA</sequence>
<comment type="caution">
    <text evidence="6">The sequence shown here is derived from an EMBL/GenBank/DDBJ whole genome shotgun (WGS) entry which is preliminary data.</text>
</comment>
<keyword evidence="3" id="KW-0812">Transmembrane</keyword>
<dbReference type="VEuPathDB" id="FungiDB:GWK60_K11649"/>
<dbReference type="CDD" id="cd15239">
    <property type="entry name" value="7tm_YRO2_fungal-like"/>
    <property type="match status" value="1"/>
</dbReference>
<dbReference type="Pfam" id="PF01036">
    <property type="entry name" value="Bac_rhodopsin"/>
    <property type="match status" value="1"/>
</dbReference>
<evidence type="ECO:0000256" key="1">
    <source>
        <dbReference type="ARBA" id="ARBA00004141"/>
    </source>
</evidence>
<dbReference type="VEuPathDB" id="FungiDB:GW608_K11627"/>
<dbReference type="VEuPathDB" id="FungiDB:GVI51_K11715"/>
<dbReference type="OrthoDB" id="536545at2759"/>
<evidence type="ECO:0000313" key="7">
    <source>
        <dbReference type="Proteomes" id="UP000054886"/>
    </source>
</evidence>
<evidence type="ECO:0000256" key="4">
    <source>
        <dbReference type="ARBA" id="ARBA00022989"/>
    </source>
</evidence>
<dbReference type="SUPFAM" id="SSF81321">
    <property type="entry name" value="Family A G protein-coupled receptor-like"/>
    <property type="match status" value="1"/>
</dbReference>
<dbReference type="GO" id="GO:0005886">
    <property type="term" value="C:plasma membrane"/>
    <property type="evidence" value="ECO:0007669"/>
    <property type="project" value="TreeGrafter"/>
</dbReference>
<dbReference type="InterPro" id="IPR001425">
    <property type="entry name" value="Arc/bac/fun_rhodopsins"/>
</dbReference>
<dbReference type="FunFam" id="1.20.1070.10:FF:000160">
    <property type="entry name" value="Related to Opsin-1"/>
    <property type="match status" value="1"/>
</dbReference>
<evidence type="ECO:0000313" key="6">
    <source>
        <dbReference type="EMBL" id="KTB02191.1"/>
    </source>
</evidence>
<reference evidence="6 7" key="1">
    <citation type="submission" date="2015-10" db="EMBL/GenBank/DDBJ databases">
        <title>Draft genomes sequences of Candida glabrata isolates 1A, 1B, 2A, 2B, 3A and 3B.</title>
        <authorList>
            <person name="Haavelsrud O.E."/>
            <person name="Gaustad P."/>
        </authorList>
    </citation>
    <scope>NUCLEOTIDE SEQUENCE [LARGE SCALE GENOMIC DNA]</scope>
    <source>
        <strain evidence="6">910700640</strain>
    </source>
</reference>
<dbReference type="InterPro" id="IPR043476">
    <property type="entry name" value="Yro2-like_7TM"/>
</dbReference>
<dbReference type="PANTHER" id="PTHR28286">
    <property type="match status" value="1"/>
</dbReference>
<comment type="similarity">
    <text evidence="2">Belongs to the archaeal/bacterial/fungal opsin family.</text>
</comment>
<evidence type="ECO:0000256" key="5">
    <source>
        <dbReference type="ARBA" id="ARBA00023136"/>
    </source>
</evidence>
<dbReference type="PANTHER" id="PTHR28286:SF1">
    <property type="entry name" value="30 KDA HEAT SHOCK PROTEIN-RELATED"/>
    <property type="match status" value="1"/>
</dbReference>
<dbReference type="PhylomeDB" id="A0A0W0DDD8"/>
<dbReference type="Gene3D" id="1.20.1070.10">
    <property type="entry name" value="Rhodopsin 7-helix transmembrane proteins"/>
    <property type="match status" value="1"/>
</dbReference>
<comment type="subcellular location">
    <subcellularLocation>
        <location evidence="1">Membrane</location>
        <topology evidence="1">Multi-pass membrane protein</topology>
    </subcellularLocation>
</comment>
<dbReference type="SMART" id="SM01021">
    <property type="entry name" value="Bac_rhodopsin"/>
    <property type="match status" value="1"/>
</dbReference>
<dbReference type="VEuPathDB" id="FungiDB:B1J91_K11880g"/>
<dbReference type="EMBL" id="LLZZ01000126">
    <property type="protein sequence ID" value="KTB02191.1"/>
    <property type="molecule type" value="Genomic_DNA"/>
</dbReference>